<comment type="caution">
    <text evidence="2">The sequence shown here is derived from an EMBL/GenBank/DDBJ whole genome shotgun (WGS) entry which is preliminary data.</text>
</comment>
<keyword evidence="1" id="KW-0472">Membrane</keyword>
<sequence>MYWRYFLGYLLLMFPLALIGVGIWTSMIGEFNLAAFLKGLIGGLLAVGMGLPLIRKAKIIRVSR</sequence>
<keyword evidence="1" id="KW-1133">Transmembrane helix</keyword>
<dbReference type="EMBL" id="LAZR01010597">
    <property type="protein sequence ID" value="KKM66114.1"/>
    <property type="molecule type" value="Genomic_DNA"/>
</dbReference>
<gene>
    <name evidence="2" type="ORF">LCGC14_1484440</name>
</gene>
<reference evidence="2" key="1">
    <citation type="journal article" date="2015" name="Nature">
        <title>Complex archaea that bridge the gap between prokaryotes and eukaryotes.</title>
        <authorList>
            <person name="Spang A."/>
            <person name="Saw J.H."/>
            <person name="Jorgensen S.L."/>
            <person name="Zaremba-Niedzwiedzka K."/>
            <person name="Martijn J."/>
            <person name="Lind A.E."/>
            <person name="van Eijk R."/>
            <person name="Schleper C."/>
            <person name="Guy L."/>
            <person name="Ettema T.J."/>
        </authorList>
    </citation>
    <scope>NUCLEOTIDE SEQUENCE</scope>
</reference>
<evidence type="ECO:0000256" key="1">
    <source>
        <dbReference type="SAM" id="Phobius"/>
    </source>
</evidence>
<name>A0A0F9J8I5_9ZZZZ</name>
<feature type="transmembrane region" description="Helical" evidence="1">
    <location>
        <begin position="7"/>
        <end position="27"/>
    </location>
</feature>
<accession>A0A0F9J8I5</accession>
<feature type="transmembrane region" description="Helical" evidence="1">
    <location>
        <begin position="33"/>
        <end position="54"/>
    </location>
</feature>
<keyword evidence="1" id="KW-0812">Transmembrane</keyword>
<proteinExistence type="predicted"/>
<dbReference type="AlphaFoldDB" id="A0A0F9J8I5"/>
<organism evidence="2">
    <name type="scientific">marine sediment metagenome</name>
    <dbReference type="NCBI Taxonomy" id="412755"/>
    <lineage>
        <taxon>unclassified sequences</taxon>
        <taxon>metagenomes</taxon>
        <taxon>ecological metagenomes</taxon>
    </lineage>
</organism>
<evidence type="ECO:0000313" key="2">
    <source>
        <dbReference type="EMBL" id="KKM66114.1"/>
    </source>
</evidence>
<protein>
    <submittedName>
        <fullName evidence="2">Uncharacterized protein</fullName>
    </submittedName>
</protein>